<protein>
    <submittedName>
        <fullName evidence="3">Outer membrane protein</fullName>
    </submittedName>
</protein>
<evidence type="ECO:0000313" key="4">
    <source>
        <dbReference type="Proteomes" id="UP000002588"/>
    </source>
</evidence>
<sequence length="246" mass="26263">MAGGQHRPSNDWSQSMLKQLITASLAALALTAPAVHAHEAGEIIVRAGAANVSPVEDSSRLKVGGAGVPGTQATLNDNTQLGLTAGYMITDHIGIELLAATPFTHRIGVKGVDAALGVPAGTIDGKFGDTKHLPPTISLQYYPLDGKSRIQPYVGAGLNYTWFFDEKLSSRQKANGFSDLKLDNSFGLALQLGMDVQITDKLLFNVAVWRMDIDTTATVRHSALGKVKVDVDVDPWVYMVGVGYKF</sequence>
<dbReference type="HOGENOM" id="CLU_042505_1_1_4"/>
<dbReference type="GO" id="GO:0044384">
    <property type="term" value="C:host outer membrane"/>
    <property type="evidence" value="ECO:0007669"/>
    <property type="project" value="InterPro"/>
</dbReference>
<reference evidence="3 4" key="1">
    <citation type="journal article" date="2006" name="Nat. Biotechnol.">
        <title>Complete genome of the mutualistic, N2-fixing grass endophyte Azoarcus sp. strain BH72.</title>
        <authorList>
            <person name="Krause A."/>
            <person name="Ramakumar A."/>
            <person name="Bartels D."/>
            <person name="Battistoni F."/>
            <person name="Bekel T."/>
            <person name="Boch J."/>
            <person name="Boehm M."/>
            <person name="Friedrich F."/>
            <person name="Hurek T."/>
            <person name="Krause L."/>
            <person name="Linke B."/>
            <person name="McHardy A.C."/>
            <person name="Sarkar A."/>
            <person name="Schneiker S."/>
            <person name="Syed A.A."/>
            <person name="Thauer R."/>
            <person name="Vorhoelter F.-J."/>
            <person name="Weidner S."/>
            <person name="Puehler A."/>
            <person name="Reinhold-Hurek B."/>
            <person name="Kaiser O."/>
            <person name="Goesmann A."/>
        </authorList>
    </citation>
    <scope>NUCLEOTIDE SEQUENCE [LARGE SCALE GENOMIC DNA]</scope>
    <source>
        <strain evidence="3 4">BH72</strain>
    </source>
</reference>
<evidence type="ECO:0000256" key="1">
    <source>
        <dbReference type="ARBA" id="ARBA00004442"/>
    </source>
</evidence>
<dbReference type="STRING" id="62928.azo3741"/>
<evidence type="ECO:0000256" key="2">
    <source>
        <dbReference type="SAM" id="SignalP"/>
    </source>
</evidence>
<dbReference type="Gene3D" id="2.40.160.20">
    <property type="match status" value="1"/>
</dbReference>
<feature type="signal peptide" evidence="2">
    <location>
        <begin position="1"/>
        <end position="37"/>
    </location>
</feature>
<dbReference type="KEGG" id="azo:azo3741"/>
<feature type="chain" id="PRO_5002635560" evidence="2">
    <location>
        <begin position="38"/>
        <end position="246"/>
    </location>
</feature>
<dbReference type="PANTHER" id="PTHR36920:SF1">
    <property type="entry name" value="OUTER MEMBRANE PROTEIN W"/>
    <property type="match status" value="1"/>
</dbReference>
<keyword evidence="2" id="KW-0732">Signal</keyword>
<organism evidence="3 4">
    <name type="scientific">Azoarcus sp. (strain BH72)</name>
    <dbReference type="NCBI Taxonomy" id="418699"/>
    <lineage>
        <taxon>Bacteria</taxon>
        <taxon>Pseudomonadati</taxon>
        <taxon>Pseudomonadota</taxon>
        <taxon>Betaproteobacteria</taxon>
        <taxon>Rhodocyclales</taxon>
        <taxon>Zoogloeaceae</taxon>
        <taxon>Azoarcus</taxon>
    </lineage>
</organism>
<dbReference type="eggNOG" id="COG3047">
    <property type="taxonomic scope" value="Bacteria"/>
</dbReference>
<gene>
    <name evidence="3" type="primary">ompW</name>
    <name evidence="3" type="ordered locus">azo3741</name>
</gene>
<dbReference type="GO" id="GO:0055085">
    <property type="term" value="P:transmembrane transport"/>
    <property type="evidence" value="ECO:0007669"/>
    <property type="project" value="TreeGrafter"/>
</dbReference>
<comment type="subcellular location">
    <subcellularLocation>
        <location evidence="1">Cell outer membrane</location>
    </subcellularLocation>
</comment>
<proteinExistence type="predicted"/>
<name>A1KC01_AZOSB</name>
<dbReference type="SUPFAM" id="SSF56925">
    <property type="entry name" value="OMPA-like"/>
    <property type="match status" value="1"/>
</dbReference>
<accession>A1KC01</accession>
<dbReference type="PANTHER" id="PTHR36920">
    <property type="match status" value="1"/>
</dbReference>
<keyword evidence="4" id="KW-1185">Reference proteome</keyword>
<dbReference type="AlphaFoldDB" id="A1KC01"/>
<dbReference type="Pfam" id="PF03922">
    <property type="entry name" value="OmpW"/>
    <property type="match status" value="1"/>
</dbReference>
<dbReference type="PROSITE" id="PS00695">
    <property type="entry name" value="ENT_VIR_OMP_2"/>
    <property type="match status" value="1"/>
</dbReference>
<dbReference type="GO" id="GO:0009279">
    <property type="term" value="C:cell outer membrane"/>
    <property type="evidence" value="ECO:0007669"/>
    <property type="project" value="UniProtKB-SubCell"/>
</dbReference>
<evidence type="ECO:0000313" key="3">
    <source>
        <dbReference type="EMBL" id="CAL96357.1"/>
    </source>
</evidence>
<dbReference type="Proteomes" id="UP000002588">
    <property type="component" value="Chromosome"/>
</dbReference>
<dbReference type="InterPro" id="IPR005618">
    <property type="entry name" value="OMPW"/>
</dbReference>
<dbReference type="InterPro" id="IPR000758">
    <property type="entry name" value="Enterovir_OMP"/>
</dbReference>
<dbReference type="InterPro" id="IPR011250">
    <property type="entry name" value="OMP/PagP_B-barrel"/>
</dbReference>
<dbReference type="EMBL" id="AM406670">
    <property type="protein sequence ID" value="CAL96357.1"/>
    <property type="molecule type" value="Genomic_DNA"/>
</dbReference>